<dbReference type="EMBL" id="JAGIOD010000001">
    <property type="protein sequence ID" value="MBP2380265.1"/>
    <property type="molecule type" value="Genomic_DNA"/>
</dbReference>
<organism evidence="4 5">
    <name type="scientific">Brachybacterium sacelli</name>
    <dbReference type="NCBI Taxonomy" id="173364"/>
    <lineage>
        <taxon>Bacteria</taxon>
        <taxon>Bacillati</taxon>
        <taxon>Actinomycetota</taxon>
        <taxon>Actinomycetes</taxon>
        <taxon>Micrococcales</taxon>
        <taxon>Dermabacteraceae</taxon>
        <taxon>Brachybacterium</taxon>
    </lineage>
</organism>
<dbReference type="InterPro" id="IPR013815">
    <property type="entry name" value="ATP_grasp_subdomain_1"/>
</dbReference>
<dbReference type="PANTHER" id="PTHR43615">
    <property type="entry name" value="PHOSPHOENOLPYRUVATE SYNTHASE-RELATED"/>
    <property type="match status" value="1"/>
</dbReference>
<feature type="domain" description="Pyruvate phosphate dikinase AMP/ATP-binding" evidence="3">
    <location>
        <begin position="12"/>
        <end position="301"/>
    </location>
</feature>
<protein>
    <submittedName>
        <fullName evidence="4">Pyruvate,water dikinase</fullName>
        <ecNumber evidence="4">2.7.9.2</ecNumber>
    </submittedName>
</protein>
<evidence type="ECO:0000256" key="1">
    <source>
        <dbReference type="SAM" id="MobiDB-lite"/>
    </source>
</evidence>
<dbReference type="Pfam" id="PF01326">
    <property type="entry name" value="PPDK_N"/>
    <property type="match status" value="1"/>
</dbReference>
<dbReference type="InterPro" id="IPR002192">
    <property type="entry name" value="PPDK_AMP/ATP-bd"/>
</dbReference>
<dbReference type="RefSeq" id="WP_209898007.1">
    <property type="nucleotide sequence ID" value="NZ_BAAAJW010000006.1"/>
</dbReference>
<feature type="region of interest" description="Disordered" evidence="1">
    <location>
        <begin position="297"/>
        <end position="325"/>
    </location>
</feature>
<proteinExistence type="predicted"/>
<evidence type="ECO:0000259" key="2">
    <source>
        <dbReference type="Pfam" id="PF00391"/>
    </source>
</evidence>
<dbReference type="GO" id="GO:0008986">
    <property type="term" value="F:pyruvate, water dikinase activity"/>
    <property type="evidence" value="ECO:0007669"/>
    <property type="project" value="UniProtKB-EC"/>
</dbReference>
<dbReference type="Gene3D" id="3.30.470.20">
    <property type="entry name" value="ATP-grasp fold, B domain"/>
    <property type="match status" value="1"/>
</dbReference>
<dbReference type="InterPro" id="IPR051549">
    <property type="entry name" value="PEP_Utilizing_Enz"/>
</dbReference>
<dbReference type="EC" id="2.7.9.2" evidence="4"/>
<evidence type="ECO:0000313" key="5">
    <source>
        <dbReference type="Proteomes" id="UP001519290"/>
    </source>
</evidence>
<feature type="domain" description="PEP-utilising enzyme mobile" evidence="2">
    <location>
        <begin position="343"/>
        <end position="412"/>
    </location>
</feature>
<keyword evidence="4" id="KW-0808">Transferase</keyword>
<dbReference type="Pfam" id="PF00391">
    <property type="entry name" value="PEP-utilizers"/>
    <property type="match status" value="1"/>
</dbReference>
<dbReference type="InterPro" id="IPR036637">
    <property type="entry name" value="Phosphohistidine_dom_sf"/>
</dbReference>
<sequence length="423" mass="43157">MLVRLRDATRSTCGAKAATLGTLLRAGLPVPDGLVVPFAMHRGAGEEPLGGSPEGIAPRTADLPTVARTATLHSTAEPPTMDLRVALDEALGALADVPVAVRSSATGEDSADSSAAGQYETVLAVRGADGIAAAVHRCWASLAPTRALDPSAGAGPDGDLGSSAMAVIIQPLVDAEVAGVLFTPTQPGGATRLEASWGLGAAVVGGEVSPDAYEVTANGLVTSEVADKHRRVDREGNGVVAREVAAEQRRAPCLDEDAAVELARLGHRISELLGGPQDIEWARSGGDLRILQSRPITAEPPSVGRDAPAVPPNLLRGTPGSRGQVAGPVRIARGPEDFSRVRAGDVLVCPWTDPAWTPLLRVVDGIITEVGGALSHAAIVAREQHVPAVLGVAGATSSLRDGEWVELDGSAGTIARTAGGTPR</sequence>
<evidence type="ECO:0000313" key="4">
    <source>
        <dbReference type="EMBL" id="MBP2380265.1"/>
    </source>
</evidence>
<keyword evidence="4" id="KW-0670">Pyruvate</keyword>
<dbReference type="SUPFAM" id="SSF56059">
    <property type="entry name" value="Glutathione synthetase ATP-binding domain-like"/>
    <property type="match status" value="1"/>
</dbReference>
<dbReference type="PANTHER" id="PTHR43615:SF1">
    <property type="entry name" value="PPDK_N DOMAIN-CONTAINING PROTEIN"/>
    <property type="match status" value="1"/>
</dbReference>
<evidence type="ECO:0000259" key="3">
    <source>
        <dbReference type="Pfam" id="PF01326"/>
    </source>
</evidence>
<dbReference type="Proteomes" id="UP001519290">
    <property type="component" value="Unassembled WGS sequence"/>
</dbReference>
<gene>
    <name evidence="4" type="ORF">JOF43_000222</name>
</gene>
<name>A0ABS4WVP5_9MICO</name>
<keyword evidence="5" id="KW-1185">Reference proteome</keyword>
<reference evidence="4 5" key="1">
    <citation type="submission" date="2021-03" db="EMBL/GenBank/DDBJ databases">
        <title>Sequencing the genomes of 1000 actinobacteria strains.</title>
        <authorList>
            <person name="Klenk H.-P."/>
        </authorList>
    </citation>
    <scope>NUCLEOTIDE SEQUENCE [LARGE SCALE GENOMIC DNA]</scope>
    <source>
        <strain evidence="4 5">DSM 14566</strain>
    </source>
</reference>
<dbReference type="SUPFAM" id="SSF52009">
    <property type="entry name" value="Phosphohistidine domain"/>
    <property type="match status" value="1"/>
</dbReference>
<accession>A0ABS4WVP5</accession>
<comment type="caution">
    <text evidence="4">The sequence shown here is derived from an EMBL/GenBank/DDBJ whole genome shotgun (WGS) entry which is preliminary data.</text>
</comment>
<dbReference type="InterPro" id="IPR008279">
    <property type="entry name" value="PEP-util_enz_mobile_dom"/>
</dbReference>
<dbReference type="Gene3D" id="3.30.1490.20">
    <property type="entry name" value="ATP-grasp fold, A domain"/>
    <property type="match status" value="1"/>
</dbReference>
<dbReference type="Gene3D" id="3.50.30.10">
    <property type="entry name" value="Phosphohistidine domain"/>
    <property type="match status" value="1"/>
</dbReference>